<dbReference type="InterPro" id="IPR050739">
    <property type="entry name" value="MFP"/>
</dbReference>
<dbReference type="InterPro" id="IPR058792">
    <property type="entry name" value="Beta-barrel_RND_2"/>
</dbReference>
<dbReference type="PANTHER" id="PTHR30386">
    <property type="entry name" value="MEMBRANE FUSION SUBUNIT OF EMRAB-TOLC MULTIDRUG EFFLUX PUMP"/>
    <property type="match status" value="1"/>
</dbReference>
<accession>A0ABT0L6C3</accession>
<feature type="domain" description="CusB-like beta-barrel" evidence="3">
    <location>
        <begin position="243"/>
        <end position="287"/>
    </location>
</feature>
<protein>
    <submittedName>
        <fullName evidence="4">HlyD family secretion protein</fullName>
    </submittedName>
</protein>
<gene>
    <name evidence="4" type="ORF">L2764_01775</name>
</gene>
<evidence type="ECO:0000259" key="2">
    <source>
        <dbReference type="Pfam" id="PF25917"/>
    </source>
</evidence>
<dbReference type="Pfam" id="PF25917">
    <property type="entry name" value="BSH_RND"/>
    <property type="match status" value="1"/>
</dbReference>
<name>A0ABT0L6C3_9GAMM</name>
<feature type="domain" description="Multidrug resistance protein MdtA-like barrel-sandwich hybrid" evidence="2">
    <location>
        <begin position="45"/>
        <end position="239"/>
    </location>
</feature>
<sequence>MKKYIKQISLLLILGVLVTGFGYWFSYGRHFQTTDNAYVTNDITKLSARTTGVVVESYIHDNQPVKKGQLLVVLDNRDQLVTLQKMQANVAQVSSEIDNAKAESQMQISKVAEFQSQTKLDLANKGYTKQQYQRYLKLLKKNFVAQGDVDNEKLKYTQADIQYKKDSESLKTQQDQLTVLASKVKQSQASLAEVQANLEQAKLDLSYTRIVSPIDGIISDRSEQVGTMVQSGQTIASIVSARPVWIVANFKETQRSQMKIGQPVDIHLDAYSDRDFQGKVSSVSPATGSTFALLPLDNATGNFTKVVQRLPVRIAFDQPEHLASGLSATVTVDTRH</sequence>
<dbReference type="Gene3D" id="1.10.287.470">
    <property type="entry name" value="Helix hairpin bin"/>
    <property type="match status" value="1"/>
</dbReference>
<dbReference type="Gene3D" id="2.40.50.100">
    <property type="match status" value="1"/>
</dbReference>
<dbReference type="RefSeq" id="WP_248938527.1">
    <property type="nucleotide sequence ID" value="NZ_JAKIKS010000003.1"/>
</dbReference>
<comment type="similarity">
    <text evidence="1">Belongs to the membrane fusion protein (MFP) (TC 8.A.1) family.</text>
</comment>
<comment type="caution">
    <text evidence="4">The sequence shown here is derived from an EMBL/GenBank/DDBJ whole genome shotgun (WGS) entry which is preliminary data.</text>
</comment>
<organism evidence="4 5">
    <name type="scientific">Shewanella surugensis</name>
    <dbReference type="NCBI Taxonomy" id="212020"/>
    <lineage>
        <taxon>Bacteria</taxon>
        <taxon>Pseudomonadati</taxon>
        <taxon>Pseudomonadota</taxon>
        <taxon>Gammaproteobacteria</taxon>
        <taxon>Alteromonadales</taxon>
        <taxon>Shewanellaceae</taxon>
        <taxon>Shewanella</taxon>
    </lineage>
</organism>
<proteinExistence type="inferred from homology"/>
<dbReference type="Proteomes" id="UP001203423">
    <property type="component" value="Unassembled WGS sequence"/>
</dbReference>
<dbReference type="SUPFAM" id="SSF111369">
    <property type="entry name" value="HlyD-like secretion proteins"/>
    <property type="match status" value="1"/>
</dbReference>
<evidence type="ECO:0000256" key="1">
    <source>
        <dbReference type="ARBA" id="ARBA00009477"/>
    </source>
</evidence>
<evidence type="ECO:0000313" key="4">
    <source>
        <dbReference type="EMBL" id="MCL1123241.1"/>
    </source>
</evidence>
<dbReference type="EMBL" id="JAKIKS010000003">
    <property type="protein sequence ID" value="MCL1123241.1"/>
    <property type="molecule type" value="Genomic_DNA"/>
</dbReference>
<dbReference type="Pfam" id="PF25954">
    <property type="entry name" value="Beta-barrel_RND_2"/>
    <property type="match status" value="1"/>
</dbReference>
<dbReference type="PANTHER" id="PTHR30386:SF24">
    <property type="entry name" value="MULTIDRUG RESISTANCE EFFLUX PUMP"/>
    <property type="match status" value="1"/>
</dbReference>
<keyword evidence="5" id="KW-1185">Reference proteome</keyword>
<evidence type="ECO:0000313" key="5">
    <source>
        <dbReference type="Proteomes" id="UP001203423"/>
    </source>
</evidence>
<evidence type="ECO:0000259" key="3">
    <source>
        <dbReference type="Pfam" id="PF25954"/>
    </source>
</evidence>
<dbReference type="Gene3D" id="2.40.30.170">
    <property type="match status" value="1"/>
</dbReference>
<reference evidence="4 5" key="1">
    <citation type="submission" date="2022-01" db="EMBL/GenBank/DDBJ databases">
        <title>Whole genome-based taxonomy of the Shewanellaceae.</title>
        <authorList>
            <person name="Martin-Rodriguez A.J."/>
        </authorList>
    </citation>
    <scope>NUCLEOTIDE SEQUENCE [LARGE SCALE GENOMIC DNA]</scope>
    <source>
        <strain evidence="4 5">DSM 17177</strain>
    </source>
</reference>
<dbReference type="InterPro" id="IPR058625">
    <property type="entry name" value="MdtA-like_BSH"/>
</dbReference>